<name>A0A183SV98_SCHSO</name>
<accession>A0A183SV98</accession>
<evidence type="ECO:0000313" key="1">
    <source>
        <dbReference type="EMBL" id="VDL94531.1"/>
    </source>
</evidence>
<protein>
    <submittedName>
        <fullName evidence="3">Integrase catalytic domain-containing protein</fullName>
    </submittedName>
</protein>
<dbReference type="EMBL" id="UYSU01034493">
    <property type="protein sequence ID" value="VDL94531.1"/>
    <property type="molecule type" value="Genomic_DNA"/>
</dbReference>
<dbReference type="WBParaSite" id="SSLN_0000846401-mRNA-1">
    <property type="protein sequence ID" value="SSLN_0000846401-mRNA-1"/>
    <property type="gene ID" value="SSLN_0000846401"/>
</dbReference>
<proteinExistence type="predicted"/>
<organism evidence="3">
    <name type="scientific">Schistocephalus solidus</name>
    <name type="common">Tapeworm</name>
    <dbReference type="NCBI Taxonomy" id="70667"/>
    <lineage>
        <taxon>Eukaryota</taxon>
        <taxon>Metazoa</taxon>
        <taxon>Spiralia</taxon>
        <taxon>Lophotrochozoa</taxon>
        <taxon>Platyhelminthes</taxon>
        <taxon>Cestoda</taxon>
        <taxon>Eucestoda</taxon>
        <taxon>Diphyllobothriidea</taxon>
        <taxon>Diphyllobothriidae</taxon>
        <taxon>Schistocephalus</taxon>
    </lineage>
</organism>
<dbReference type="AlphaFoldDB" id="A0A183SV98"/>
<reference evidence="3" key="1">
    <citation type="submission" date="2016-06" db="UniProtKB">
        <authorList>
            <consortium name="WormBaseParasite"/>
        </authorList>
    </citation>
    <scope>IDENTIFICATION</scope>
</reference>
<sequence length="46" mass="5582">MVERFHRRLKTTLRPFRVLSRNTKTCRIPRGDKEDDKTVLIPYPCH</sequence>
<reference evidence="1 2" key="2">
    <citation type="submission" date="2018-11" db="EMBL/GenBank/DDBJ databases">
        <authorList>
            <consortium name="Pathogen Informatics"/>
        </authorList>
    </citation>
    <scope>NUCLEOTIDE SEQUENCE [LARGE SCALE GENOMIC DNA]</scope>
    <source>
        <strain evidence="1 2">NST_G2</strain>
    </source>
</reference>
<keyword evidence="2" id="KW-1185">Reference proteome</keyword>
<gene>
    <name evidence="1" type="ORF">SSLN_LOCUS8146</name>
</gene>
<evidence type="ECO:0000313" key="3">
    <source>
        <dbReference type="WBParaSite" id="SSLN_0000846401-mRNA-1"/>
    </source>
</evidence>
<dbReference type="Proteomes" id="UP000275846">
    <property type="component" value="Unassembled WGS sequence"/>
</dbReference>
<evidence type="ECO:0000313" key="2">
    <source>
        <dbReference type="Proteomes" id="UP000275846"/>
    </source>
</evidence>